<keyword evidence="2" id="KW-1185">Reference proteome</keyword>
<protein>
    <submittedName>
        <fullName evidence="1">Uncharacterized protein</fullName>
    </submittedName>
</protein>
<comment type="caution">
    <text evidence="1">The sequence shown here is derived from an EMBL/GenBank/DDBJ whole genome shotgun (WGS) entry which is preliminary data.</text>
</comment>
<evidence type="ECO:0000313" key="1">
    <source>
        <dbReference type="EMBL" id="OWK34186.1"/>
    </source>
</evidence>
<accession>A0A225DA64</accession>
<dbReference type="AlphaFoldDB" id="A0A225DA64"/>
<sequence>MTPKGVEHLGRLVTLNTALIVMNAVTPKSVEQAFDWPTCLMRAW</sequence>
<evidence type="ECO:0000313" key="2">
    <source>
        <dbReference type="Proteomes" id="UP000214646"/>
    </source>
</evidence>
<dbReference type="EMBL" id="NIDE01000020">
    <property type="protein sequence ID" value="OWK34186.1"/>
    <property type="molecule type" value="Genomic_DNA"/>
</dbReference>
<dbReference type="Proteomes" id="UP000214646">
    <property type="component" value="Unassembled WGS sequence"/>
</dbReference>
<name>A0A225DA64_9BACT</name>
<organism evidence="1 2">
    <name type="scientific">Fimbriiglobus ruber</name>
    <dbReference type="NCBI Taxonomy" id="1908690"/>
    <lineage>
        <taxon>Bacteria</taxon>
        <taxon>Pseudomonadati</taxon>
        <taxon>Planctomycetota</taxon>
        <taxon>Planctomycetia</taxon>
        <taxon>Gemmatales</taxon>
        <taxon>Gemmataceae</taxon>
        <taxon>Fimbriiglobus</taxon>
    </lineage>
</organism>
<proteinExistence type="predicted"/>
<gene>
    <name evidence="1" type="ORF">FRUB_10157</name>
</gene>
<reference evidence="2" key="1">
    <citation type="submission" date="2017-06" db="EMBL/GenBank/DDBJ databases">
        <title>Genome analysis of Fimbriiglobus ruber SP5, the first member of the order Planctomycetales with confirmed chitinolytic capability.</title>
        <authorList>
            <person name="Ravin N.V."/>
            <person name="Rakitin A.L."/>
            <person name="Ivanova A.A."/>
            <person name="Beletsky A.V."/>
            <person name="Kulichevskaya I.S."/>
            <person name="Mardanov A.V."/>
            <person name="Dedysh S.N."/>
        </authorList>
    </citation>
    <scope>NUCLEOTIDE SEQUENCE [LARGE SCALE GENOMIC DNA]</scope>
    <source>
        <strain evidence="2">SP5</strain>
    </source>
</reference>